<evidence type="ECO:0000313" key="3">
    <source>
        <dbReference type="Proteomes" id="UP000036958"/>
    </source>
</evidence>
<dbReference type="Proteomes" id="UP000036958">
    <property type="component" value="Unassembled WGS sequence"/>
</dbReference>
<organism evidence="2 3">
    <name type="scientific">Sunxiuqinia dokdonensis</name>
    <dbReference type="NCBI Taxonomy" id="1409788"/>
    <lineage>
        <taxon>Bacteria</taxon>
        <taxon>Pseudomonadati</taxon>
        <taxon>Bacteroidota</taxon>
        <taxon>Bacteroidia</taxon>
        <taxon>Marinilabiliales</taxon>
        <taxon>Prolixibacteraceae</taxon>
        <taxon>Sunxiuqinia</taxon>
    </lineage>
</organism>
<keyword evidence="3" id="KW-1185">Reference proteome</keyword>
<sequence>MRMAFLFTLCLAFSSVAFSQTFTITDLSSLSDLMSFEKNKSKDFNNPSYANIEGTAYLNEEFVRGDVFINDTILIEEVPLRYNIYSDQMEFVSAQERVLVIDDANKKFEFNLGGELFSIENYIDRGNTEHGVLQLVVDGDFRLYKRYQVDFKPATKTIGFQEAQPNRFTRQDDQYLLAVGEQTPETVRNHKDLLEKLKVHKPAIENYAKEQKLKLKKEEGLVQLIQYCNE</sequence>
<dbReference type="EMBL" id="LGIA01000150">
    <property type="protein sequence ID" value="KOH44946.1"/>
    <property type="molecule type" value="Genomic_DNA"/>
</dbReference>
<reference evidence="3" key="1">
    <citation type="submission" date="2015-07" db="EMBL/GenBank/DDBJ databases">
        <title>Genome sequencing of Sunxiuqinia dokdonensis strain SK.</title>
        <authorList>
            <person name="Ahn S."/>
            <person name="Kim B.-C."/>
        </authorList>
    </citation>
    <scope>NUCLEOTIDE SEQUENCE [LARGE SCALE GENOMIC DNA]</scope>
    <source>
        <strain evidence="3">SK</strain>
    </source>
</reference>
<evidence type="ECO:0008006" key="4">
    <source>
        <dbReference type="Google" id="ProtNLM"/>
    </source>
</evidence>
<dbReference type="OrthoDB" id="1120882at2"/>
<feature type="chain" id="PRO_5005591504" description="Secreted protein" evidence="1">
    <location>
        <begin position="20"/>
        <end position="230"/>
    </location>
</feature>
<proteinExistence type="predicted"/>
<name>A0A0L8V920_9BACT</name>
<feature type="signal peptide" evidence="1">
    <location>
        <begin position="1"/>
        <end position="19"/>
    </location>
</feature>
<dbReference type="RefSeq" id="WP_157624765.1">
    <property type="nucleotide sequence ID" value="NZ_LGIA01000150.1"/>
</dbReference>
<comment type="caution">
    <text evidence="2">The sequence shown here is derived from an EMBL/GenBank/DDBJ whole genome shotgun (WGS) entry which is preliminary data.</text>
</comment>
<keyword evidence="1" id="KW-0732">Signal</keyword>
<protein>
    <recommendedName>
        <fullName evidence="4">Secreted protein</fullName>
    </recommendedName>
</protein>
<evidence type="ECO:0000313" key="2">
    <source>
        <dbReference type="EMBL" id="KOH44946.1"/>
    </source>
</evidence>
<dbReference type="STRING" id="1409788.NC99_22580"/>
<dbReference type="AlphaFoldDB" id="A0A0L8V920"/>
<accession>A0A0L8V920</accession>
<gene>
    <name evidence="2" type="ORF">NC99_22580</name>
</gene>
<evidence type="ECO:0000256" key="1">
    <source>
        <dbReference type="SAM" id="SignalP"/>
    </source>
</evidence>